<dbReference type="Proteomes" id="UP001454036">
    <property type="component" value="Unassembled WGS sequence"/>
</dbReference>
<reference evidence="2 3" key="1">
    <citation type="submission" date="2024-01" db="EMBL/GenBank/DDBJ databases">
        <title>The complete chloroplast genome sequence of Lithospermum erythrorhizon: insights into the phylogenetic relationship among Boraginaceae species and the maternal lineages of purple gromwells.</title>
        <authorList>
            <person name="Okada T."/>
            <person name="Watanabe K."/>
        </authorList>
    </citation>
    <scope>NUCLEOTIDE SEQUENCE [LARGE SCALE GENOMIC DNA]</scope>
</reference>
<accession>A0AAV3PPG0</accession>
<dbReference type="AlphaFoldDB" id="A0AAV3PPG0"/>
<sequence length="413" mass="45839">MKRYPPSPFMVRYSGIDQCMSFSLSEAYQNLDERTPYWVSLRHSRPAPQVFTDDQLDSEEDVAFFLSLRTNMVGYKDGAYFLLEAYNLHRFSKQLGFAPAIPGFKSKSRDIVLAFEGLKYWRSCIVTSVFSTESIRSGPLGPGKGKSAPQLPGYLASSLSKPLKKHSIPEDDSVDRDPKHAKWGTTRRPSLVLSEIVPSLEDEVRTEMVDSDEPSDYMTTKVIDSGYEAHTEIMDSTEPLDCVITEAAVIESPGDEAQTTVVDVEEPSDCMITVVAAIAVSAASLYTSVQRIESILRGSLRVAWAELCSFVEGKSREDLLAEEGGIMASFEVLTKFSQQDLSHQGEELKVVFSAARDVRDAQCSVVPSGVHDRLTSTRTTSAESSSKLQQEMEAIGRVRTSLQQSEERAIRLR</sequence>
<evidence type="ECO:0000256" key="1">
    <source>
        <dbReference type="SAM" id="MobiDB-lite"/>
    </source>
</evidence>
<proteinExistence type="predicted"/>
<evidence type="ECO:0000313" key="3">
    <source>
        <dbReference type="Proteomes" id="UP001454036"/>
    </source>
</evidence>
<organism evidence="2 3">
    <name type="scientific">Lithospermum erythrorhizon</name>
    <name type="common">Purple gromwell</name>
    <name type="synonym">Lithospermum officinale var. erythrorhizon</name>
    <dbReference type="NCBI Taxonomy" id="34254"/>
    <lineage>
        <taxon>Eukaryota</taxon>
        <taxon>Viridiplantae</taxon>
        <taxon>Streptophyta</taxon>
        <taxon>Embryophyta</taxon>
        <taxon>Tracheophyta</taxon>
        <taxon>Spermatophyta</taxon>
        <taxon>Magnoliopsida</taxon>
        <taxon>eudicotyledons</taxon>
        <taxon>Gunneridae</taxon>
        <taxon>Pentapetalae</taxon>
        <taxon>asterids</taxon>
        <taxon>lamiids</taxon>
        <taxon>Boraginales</taxon>
        <taxon>Boraginaceae</taxon>
        <taxon>Boraginoideae</taxon>
        <taxon>Lithospermeae</taxon>
        <taxon>Lithospermum</taxon>
    </lineage>
</organism>
<protein>
    <submittedName>
        <fullName evidence="2">Uncharacterized protein</fullName>
    </submittedName>
</protein>
<name>A0AAV3PPG0_LITER</name>
<gene>
    <name evidence="2" type="ORF">LIER_11434</name>
</gene>
<evidence type="ECO:0000313" key="2">
    <source>
        <dbReference type="EMBL" id="GAA0153120.1"/>
    </source>
</evidence>
<keyword evidence="3" id="KW-1185">Reference proteome</keyword>
<feature type="region of interest" description="Disordered" evidence="1">
    <location>
        <begin position="160"/>
        <end position="185"/>
    </location>
</feature>
<comment type="caution">
    <text evidence="2">The sequence shown here is derived from an EMBL/GenBank/DDBJ whole genome shotgun (WGS) entry which is preliminary data.</text>
</comment>
<dbReference type="EMBL" id="BAABME010002119">
    <property type="protein sequence ID" value="GAA0153120.1"/>
    <property type="molecule type" value="Genomic_DNA"/>
</dbReference>